<proteinExistence type="predicted"/>
<reference evidence="5" key="1">
    <citation type="submission" date="2020-10" db="EMBL/GenBank/DDBJ databases">
        <authorList>
            <person name="Gilroy R."/>
        </authorList>
    </citation>
    <scope>NUCLEOTIDE SEQUENCE</scope>
    <source>
        <strain evidence="5">G3-3990</strain>
    </source>
</reference>
<dbReference type="Proteomes" id="UP000823641">
    <property type="component" value="Unassembled WGS sequence"/>
</dbReference>
<dbReference type="SUPFAM" id="SSF46785">
    <property type="entry name" value="Winged helix' DNA-binding domain"/>
    <property type="match status" value="1"/>
</dbReference>
<evidence type="ECO:0000256" key="1">
    <source>
        <dbReference type="ARBA" id="ARBA00023015"/>
    </source>
</evidence>
<dbReference type="PANTHER" id="PTHR33204">
    <property type="entry name" value="TRANSCRIPTIONAL REGULATOR, MARR FAMILY"/>
    <property type="match status" value="1"/>
</dbReference>
<dbReference type="InterPro" id="IPR036390">
    <property type="entry name" value="WH_DNA-bd_sf"/>
</dbReference>
<evidence type="ECO:0000256" key="3">
    <source>
        <dbReference type="ARBA" id="ARBA00023163"/>
    </source>
</evidence>
<evidence type="ECO:0000313" key="6">
    <source>
        <dbReference type="Proteomes" id="UP000823641"/>
    </source>
</evidence>
<evidence type="ECO:0000256" key="2">
    <source>
        <dbReference type="ARBA" id="ARBA00023125"/>
    </source>
</evidence>
<keyword evidence="2" id="KW-0238">DNA-binding</keyword>
<dbReference type="InterPro" id="IPR036388">
    <property type="entry name" value="WH-like_DNA-bd_sf"/>
</dbReference>
<comment type="caution">
    <text evidence="5">The sequence shown here is derived from an EMBL/GenBank/DDBJ whole genome shotgun (WGS) entry which is preliminary data.</text>
</comment>
<sequence length="133" mass="15221">MYERKIPIDLDCPLRLTMSLIDSKWKSCILDELRDRSLRPSELHKIFPEAAPRVLDLQLKELTEDGLVSKTIYPELPPRSEYAITDLGWTLLPIIDAMIEWGNKNAALFEKKYGKKDGEKGVADGENCRKCSL</sequence>
<dbReference type="InterPro" id="IPR002577">
    <property type="entry name" value="HTH_HxlR"/>
</dbReference>
<dbReference type="PROSITE" id="PS51118">
    <property type="entry name" value="HTH_HXLR"/>
    <property type="match status" value="1"/>
</dbReference>
<dbReference type="AlphaFoldDB" id="A0A9D9HUV5"/>
<reference evidence="5" key="2">
    <citation type="journal article" date="2021" name="PeerJ">
        <title>Extensive microbial diversity within the chicken gut microbiome revealed by metagenomics and culture.</title>
        <authorList>
            <person name="Gilroy R."/>
            <person name="Ravi A."/>
            <person name="Getino M."/>
            <person name="Pursley I."/>
            <person name="Horton D.L."/>
            <person name="Alikhan N.F."/>
            <person name="Baker D."/>
            <person name="Gharbi K."/>
            <person name="Hall N."/>
            <person name="Watson M."/>
            <person name="Adriaenssens E.M."/>
            <person name="Foster-Nyarko E."/>
            <person name="Jarju S."/>
            <person name="Secka A."/>
            <person name="Antonio M."/>
            <person name="Oren A."/>
            <person name="Chaudhuri R.R."/>
            <person name="La Ragione R."/>
            <person name="Hildebrand F."/>
            <person name="Pallen M.J."/>
        </authorList>
    </citation>
    <scope>NUCLEOTIDE SEQUENCE</scope>
    <source>
        <strain evidence="5">G3-3990</strain>
    </source>
</reference>
<keyword evidence="1" id="KW-0805">Transcription regulation</keyword>
<dbReference type="Gene3D" id="1.10.10.10">
    <property type="entry name" value="Winged helix-like DNA-binding domain superfamily/Winged helix DNA-binding domain"/>
    <property type="match status" value="1"/>
</dbReference>
<feature type="domain" description="HTH hxlR-type" evidence="4">
    <location>
        <begin position="12"/>
        <end position="110"/>
    </location>
</feature>
<accession>A0A9D9HUV5</accession>
<name>A0A9D9HUV5_9BACT</name>
<evidence type="ECO:0000259" key="4">
    <source>
        <dbReference type="PROSITE" id="PS51118"/>
    </source>
</evidence>
<dbReference type="EMBL" id="JADIMG010000079">
    <property type="protein sequence ID" value="MBO8460256.1"/>
    <property type="molecule type" value="Genomic_DNA"/>
</dbReference>
<gene>
    <name evidence="5" type="ORF">IAA73_07995</name>
</gene>
<dbReference type="GO" id="GO:0003677">
    <property type="term" value="F:DNA binding"/>
    <property type="evidence" value="ECO:0007669"/>
    <property type="project" value="UniProtKB-KW"/>
</dbReference>
<keyword evidence="3" id="KW-0804">Transcription</keyword>
<evidence type="ECO:0000313" key="5">
    <source>
        <dbReference type="EMBL" id="MBO8460256.1"/>
    </source>
</evidence>
<protein>
    <submittedName>
        <fullName evidence="5">Helix-turn-helix transcriptional regulator</fullName>
    </submittedName>
</protein>
<organism evidence="5 6">
    <name type="scientific">Candidatus Gallipaludibacter merdavium</name>
    <dbReference type="NCBI Taxonomy" id="2840839"/>
    <lineage>
        <taxon>Bacteria</taxon>
        <taxon>Pseudomonadati</taxon>
        <taxon>Bacteroidota</taxon>
        <taxon>Bacteroidia</taxon>
        <taxon>Bacteroidales</taxon>
        <taxon>Candidatus Gallipaludibacter</taxon>
    </lineage>
</organism>
<dbReference type="PANTHER" id="PTHR33204:SF38">
    <property type="entry name" value="HTH-TYPE TRANSCRIPTIONAL ACTIVATOR HXLR"/>
    <property type="match status" value="1"/>
</dbReference>
<dbReference type="Pfam" id="PF01638">
    <property type="entry name" value="HxlR"/>
    <property type="match status" value="1"/>
</dbReference>